<dbReference type="GO" id="GO:0016567">
    <property type="term" value="P:protein ubiquitination"/>
    <property type="evidence" value="ECO:0007669"/>
    <property type="project" value="TreeGrafter"/>
</dbReference>
<dbReference type="PANTHER" id="PTHR14140">
    <property type="entry name" value="E3 UBIQUITIN-PROTEIN LIGASE UHRF-RELATED"/>
    <property type="match status" value="1"/>
</dbReference>
<feature type="non-terminal residue" evidence="4">
    <location>
        <position position="188"/>
    </location>
</feature>
<dbReference type="STRING" id="765915.A0A1Y2HLM3"/>
<keyword evidence="1 2" id="KW-0539">Nucleus</keyword>
<dbReference type="GO" id="GO:0005634">
    <property type="term" value="C:nucleus"/>
    <property type="evidence" value="ECO:0007669"/>
    <property type="project" value="UniProtKB-SubCell"/>
</dbReference>
<comment type="subcellular location">
    <subcellularLocation>
        <location evidence="2">Nucleus</location>
    </subcellularLocation>
</comment>
<dbReference type="Pfam" id="PF02182">
    <property type="entry name" value="SAD_SRA"/>
    <property type="match status" value="1"/>
</dbReference>
<dbReference type="EMBL" id="MCFL01000026">
    <property type="protein sequence ID" value="ORZ34731.1"/>
    <property type="molecule type" value="Genomic_DNA"/>
</dbReference>
<keyword evidence="5" id="KW-1185">Reference proteome</keyword>
<dbReference type="InterPro" id="IPR045134">
    <property type="entry name" value="UHRF1/2-like"/>
</dbReference>
<accession>A0A1Y2HLM3</accession>
<dbReference type="SMART" id="SM00466">
    <property type="entry name" value="SRA"/>
    <property type="match status" value="1"/>
</dbReference>
<reference evidence="4 5" key="1">
    <citation type="submission" date="2016-07" db="EMBL/GenBank/DDBJ databases">
        <title>Pervasive Adenine N6-methylation of Active Genes in Fungi.</title>
        <authorList>
            <consortium name="DOE Joint Genome Institute"/>
            <person name="Mondo S.J."/>
            <person name="Dannebaum R.O."/>
            <person name="Kuo R.C."/>
            <person name="Labutti K."/>
            <person name="Haridas S."/>
            <person name="Kuo A."/>
            <person name="Salamov A."/>
            <person name="Ahrendt S.R."/>
            <person name="Lipzen A."/>
            <person name="Sullivan W."/>
            <person name="Andreopoulos W.B."/>
            <person name="Clum A."/>
            <person name="Lindquist E."/>
            <person name="Daum C."/>
            <person name="Ramamoorthy G.K."/>
            <person name="Gryganskyi A."/>
            <person name="Culley D."/>
            <person name="Magnuson J.K."/>
            <person name="James T.Y."/>
            <person name="O'Malley M.A."/>
            <person name="Stajich J.E."/>
            <person name="Spatafora J.W."/>
            <person name="Visel A."/>
            <person name="Grigoriev I.V."/>
        </authorList>
    </citation>
    <scope>NUCLEOTIDE SEQUENCE [LARGE SCALE GENOMIC DNA]</scope>
    <source>
        <strain evidence="4 5">PL171</strain>
    </source>
</reference>
<organism evidence="4 5">
    <name type="scientific">Catenaria anguillulae PL171</name>
    <dbReference type="NCBI Taxonomy" id="765915"/>
    <lineage>
        <taxon>Eukaryota</taxon>
        <taxon>Fungi</taxon>
        <taxon>Fungi incertae sedis</taxon>
        <taxon>Blastocladiomycota</taxon>
        <taxon>Blastocladiomycetes</taxon>
        <taxon>Blastocladiales</taxon>
        <taxon>Catenariaceae</taxon>
        <taxon>Catenaria</taxon>
    </lineage>
</organism>
<feature type="domain" description="YDG" evidence="3">
    <location>
        <begin position="33"/>
        <end position="181"/>
    </location>
</feature>
<dbReference type="PROSITE" id="PS51015">
    <property type="entry name" value="YDG"/>
    <property type="match status" value="1"/>
</dbReference>
<evidence type="ECO:0000259" key="3">
    <source>
        <dbReference type="PROSITE" id="PS51015"/>
    </source>
</evidence>
<proteinExistence type="predicted"/>
<name>A0A1Y2HLM3_9FUNG</name>
<protein>
    <submittedName>
        <fullName evidence="4">PUA-like domain-containing protein</fullName>
    </submittedName>
</protein>
<dbReference type="InterPro" id="IPR015947">
    <property type="entry name" value="PUA-like_sf"/>
</dbReference>
<dbReference type="GO" id="GO:0044027">
    <property type="term" value="P:negative regulation of gene expression via chromosomal CpG island methylation"/>
    <property type="evidence" value="ECO:0007669"/>
    <property type="project" value="TreeGrafter"/>
</dbReference>
<comment type="caution">
    <text evidence="4">The sequence shown here is derived from an EMBL/GenBank/DDBJ whole genome shotgun (WGS) entry which is preliminary data.</text>
</comment>
<dbReference type="AlphaFoldDB" id="A0A1Y2HLM3"/>
<dbReference type="GO" id="GO:0061630">
    <property type="term" value="F:ubiquitin protein ligase activity"/>
    <property type="evidence" value="ECO:0007669"/>
    <property type="project" value="TreeGrafter"/>
</dbReference>
<dbReference type="Gene3D" id="2.30.280.10">
    <property type="entry name" value="SRA-YDG"/>
    <property type="match status" value="1"/>
</dbReference>
<dbReference type="Proteomes" id="UP000193411">
    <property type="component" value="Unassembled WGS sequence"/>
</dbReference>
<gene>
    <name evidence="4" type="ORF">BCR44DRAFT_115753</name>
</gene>
<evidence type="ECO:0000256" key="1">
    <source>
        <dbReference type="ARBA" id="ARBA00023242"/>
    </source>
</evidence>
<dbReference type="OrthoDB" id="2270193at2759"/>
<sequence length="188" mass="20840">MRTYKTTSDVSHLKLPYARVPDPYPTAANRTFGPILGVPVGSLFYFRQDVHHAGIHRGFVAGIFGHEQFGCWSICVNGGYPEDIDEGDRIVFTGSGGRELATKNLRTADQSCDQSPNNKCNASLIKSHATGLPIRVVRGPKSHSPYTPVGAYRYDGLYRCTNWEFATGKTGFRVLRFTLERLEGQTPL</sequence>
<dbReference type="InterPro" id="IPR036987">
    <property type="entry name" value="SRA-YDG_sf"/>
</dbReference>
<evidence type="ECO:0000256" key="2">
    <source>
        <dbReference type="PROSITE-ProRule" id="PRU00358"/>
    </source>
</evidence>
<dbReference type="InterPro" id="IPR003105">
    <property type="entry name" value="SRA_YDG"/>
</dbReference>
<evidence type="ECO:0000313" key="4">
    <source>
        <dbReference type="EMBL" id="ORZ34731.1"/>
    </source>
</evidence>
<dbReference type="SUPFAM" id="SSF88697">
    <property type="entry name" value="PUA domain-like"/>
    <property type="match status" value="1"/>
</dbReference>
<dbReference type="PANTHER" id="PTHR14140:SF27">
    <property type="entry name" value="OS04G0289800 PROTEIN"/>
    <property type="match status" value="1"/>
</dbReference>
<evidence type="ECO:0000313" key="5">
    <source>
        <dbReference type="Proteomes" id="UP000193411"/>
    </source>
</evidence>